<sequence>MWHKRSPLNRSSRTELRINRKDVKYLLSWRYKRSRLNSVARWPDSQESQLTLPSSHRNLEFCDYHKKEGLRYVRSQTYESFWPVLTGKKHGNEIRAMCYFVSPRRQHPVKIGVDLGSETVVVEVIGVNEVVVEVIGVNEVMDEVIGVNEVVVNMDVYFCICYFL</sequence>
<name>A0A2P5Y2H2_GOSBA</name>
<protein>
    <submittedName>
        <fullName evidence="1">Uncharacterized protein</fullName>
    </submittedName>
</protein>
<accession>A0A2P5Y2H2</accession>
<organism evidence="1 2">
    <name type="scientific">Gossypium barbadense</name>
    <name type="common">Sea Island cotton</name>
    <name type="synonym">Hibiscus barbadensis</name>
    <dbReference type="NCBI Taxonomy" id="3634"/>
    <lineage>
        <taxon>Eukaryota</taxon>
        <taxon>Viridiplantae</taxon>
        <taxon>Streptophyta</taxon>
        <taxon>Embryophyta</taxon>
        <taxon>Tracheophyta</taxon>
        <taxon>Spermatophyta</taxon>
        <taxon>Magnoliopsida</taxon>
        <taxon>eudicotyledons</taxon>
        <taxon>Gunneridae</taxon>
        <taxon>Pentapetalae</taxon>
        <taxon>rosids</taxon>
        <taxon>malvids</taxon>
        <taxon>Malvales</taxon>
        <taxon>Malvaceae</taxon>
        <taxon>Malvoideae</taxon>
        <taxon>Gossypium</taxon>
    </lineage>
</organism>
<evidence type="ECO:0000313" key="1">
    <source>
        <dbReference type="EMBL" id="PPS09802.1"/>
    </source>
</evidence>
<reference evidence="1 2" key="1">
    <citation type="submission" date="2015-01" db="EMBL/GenBank/DDBJ databases">
        <title>Genome of allotetraploid Gossypium barbadense reveals genomic plasticity and fiber elongation in cotton evolution.</title>
        <authorList>
            <person name="Chen X."/>
            <person name="Liu X."/>
            <person name="Zhao B."/>
            <person name="Zheng H."/>
            <person name="Hu Y."/>
            <person name="Lu G."/>
            <person name="Yang C."/>
            <person name="Chen J."/>
            <person name="Shan C."/>
            <person name="Zhang L."/>
            <person name="Zhou Y."/>
            <person name="Wang L."/>
            <person name="Guo W."/>
            <person name="Bai Y."/>
            <person name="Ruan J."/>
            <person name="Shangguan X."/>
            <person name="Mao Y."/>
            <person name="Jiang J."/>
            <person name="Zhu Y."/>
            <person name="Lei J."/>
            <person name="Kang H."/>
            <person name="Chen S."/>
            <person name="He X."/>
            <person name="Wang R."/>
            <person name="Wang Y."/>
            <person name="Chen J."/>
            <person name="Wang L."/>
            <person name="Yu S."/>
            <person name="Wang B."/>
            <person name="Wei J."/>
            <person name="Song S."/>
            <person name="Lu X."/>
            <person name="Gao Z."/>
            <person name="Gu W."/>
            <person name="Deng X."/>
            <person name="Ma D."/>
            <person name="Wang S."/>
            <person name="Liang W."/>
            <person name="Fang L."/>
            <person name="Cai C."/>
            <person name="Zhu X."/>
            <person name="Zhou B."/>
            <person name="Zhang Y."/>
            <person name="Chen Z."/>
            <person name="Xu S."/>
            <person name="Zhu R."/>
            <person name="Wang S."/>
            <person name="Zhang T."/>
            <person name="Zhao G."/>
        </authorList>
    </citation>
    <scope>NUCLEOTIDE SEQUENCE [LARGE SCALE GENOMIC DNA]</scope>
    <source>
        <strain evidence="2">cv. Xinhai21</strain>
        <tissue evidence="1">Leaf</tissue>
    </source>
</reference>
<dbReference type="Proteomes" id="UP000239757">
    <property type="component" value="Unassembled WGS sequence"/>
</dbReference>
<proteinExistence type="predicted"/>
<dbReference type="AlphaFoldDB" id="A0A2P5Y2H2"/>
<evidence type="ECO:0000313" key="2">
    <source>
        <dbReference type="Proteomes" id="UP000239757"/>
    </source>
</evidence>
<dbReference type="EMBL" id="KZ663822">
    <property type="protein sequence ID" value="PPS09802.1"/>
    <property type="molecule type" value="Genomic_DNA"/>
</dbReference>
<gene>
    <name evidence="1" type="ORF">GOBAR_AA10854</name>
</gene>